<dbReference type="EMBL" id="BMDH01000006">
    <property type="protein sequence ID" value="GGI15488.1"/>
    <property type="molecule type" value="Genomic_DNA"/>
</dbReference>
<organism evidence="1 2">
    <name type="scientific">Galliscardovia ingluviei</name>
    <dbReference type="NCBI Taxonomy" id="1769422"/>
    <lineage>
        <taxon>Bacteria</taxon>
        <taxon>Bacillati</taxon>
        <taxon>Actinomycetota</taxon>
        <taxon>Actinomycetes</taxon>
        <taxon>Bifidobacteriales</taxon>
        <taxon>Bifidobacteriaceae</taxon>
        <taxon>Galliscardovia</taxon>
    </lineage>
</organism>
<accession>A0A8J3AKW5</accession>
<dbReference type="Proteomes" id="UP000619536">
    <property type="component" value="Unassembled WGS sequence"/>
</dbReference>
<evidence type="ECO:0000313" key="2">
    <source>
        <dbReference type="Proteomes" id="UP000619536"/>
    </source>
</evidence>
<reference evidence="1" key="1">
    <citation type="journal article" date="2014" name="Int. J. Syst. Evol. Microbiol.">
        <title>Complete genome sequence of Corynebacterium casei LMG S-19264T (=DSM 44701T), isolated from a smear-ripened cheese.</title>
        <authorList>
            <consortium name="US DOE Joint Genome Institute (JGI-PGF)"/>
            <person name="Walter F."/>
            <person name="Albersmeier A."/>
            <person name="Kalinowski J."/>
            <person name="Ruckert C."/>
        </authorList>
    </citation>
    <scope>NUCLEOTIDE SEQUENCE</scope>
    <source>
        <strain evidence="1">CCM 8606</strain>
    </source>
</reference>
<dbReference type="SUPFAM" id="SSF141571">
    <property type="entry name" value="Pentapeptide repeat-like"/>
    <property type="match status" value="1"/>
</dbReference>
<comment type="caution">
    <text evidence="1">The sequence shown here is derived from an EMBL/GenBank/DDBJ whole genome shotgun (WGS) entry which is preliminary data.</text>
</comment>
<name>A0A8J3AKW5_9BIFI</name>
<sequence>MQATALPFTPHETPESSLFLHHEQDRTVSGKTYEKILYAYCTYTNMTFINVQFSSCDLYHTVFRYCTFIDCMFDGCVLDTVSFYMCELRNTGFQYSTLLHTRFEQIVQEEQYPSAYFEADCMFENTLLVLPSKTVSLLTGDVENNNALFQR</sequence>
<keyword evidence="2" id="KW-1185">Reference proteome</keyword>
<evidence type="ECO:0008006" key="3">
    <source>
        <dbReference type="Google" id="ProtNLM"/>
    </source>
</evidence>
<evidence type="ECO:0000313" key="1">
    <source>
        <dbReference type="EMBL" id="GGI15488.1"/>
    </source>
</evidence>
<dbReference type="RefSeq" id="WP_188355779.1">
    <property type="nucleotide sequence ID" value="NZ_BMDH01000006.1"/>
</dbReference>
<dbReference type="Gene3D" id="2.160.20.80">
    <property type="entry name" value="E3 ubiquitin-protein ligase SopA"/>
    <property type="match status" value="1"/>
</dbReference>
<proteinExistence type="predicted"/>
<dbReference type="AlphaFoldDB" id="A0A8J3AKW5"/>
<gene>
    <name evidence="1" type="ORF">GCM10007377_16150</name>
</gene>
<protein>
    <recommendedName>
        <fullName evidence="3">Pentapeptide repeat-containing protein</fullName>
    </recommendedName>
</protein>
<reference evidence="1" key="2">
    <citation type="submission" date="2020-09" db="EMBL/GenBank/DDBJ databases">
        <authorList>
            <person name="Sun Q."/>
            <person name="Sedlacek I."/>
        </authorList>
    </citation>
    <scope>NUCLEOTIDE SEQUENCE</scope>
    <source>
        <strain evidence="1">CCM 8606</strain>
    </source>
</reference>